<keyword evidence="2" id="KW-1185">Reference proteome</keyword>
<dbReference type="Proteomes" id="UP001238603">
    <property type="component" value="Unassembled WGS sequence"/>
</dbReference>
<protein>
    <submittedName>
        <fullName evidence="1">Uncharacterized protein</fullName>
    </submittedName>
</protein>
<organism evidence="1 2">
    <name type="scientific">Roseateles subflavus</name>
    <dbReference type="NCBI Taxonomy" id="3053353"/>
    <lineage>
        <taxon>Bacteria</taxon>
        <taxon>Pseudomonadati</taxon>
        <taxon>Pseudomonadota</taxon>
        <taxon>Betaproteobacteria</taxon>
        <taxon>Burkholderiales</taxon>
        <taxon>Sphaerotilaceae</taxon>
        <taxon>Roseateles</taxon>
    </lineage>
</organism>
<proteinExistence type="predicted"/>
<evidence type="ECO:0000313" key="1">
    <source>
        <dbReference type="EMBL" id="MDL5034387.1"/>
    </source>
</evidence>
<evidence type="ECO:0000313" key="2">
    <source>
        <dbReference type="Proteomes" id="UP001238603"/>
    </source>
</evidence>
<reference evidence="1 2" key="1">
    <citation type="submission" date="2023-06" db="EMBL/GenBank/DDBJ databases">
        <title>Pelomonas sp. APW6 16S ribosomal RNA gene genome sequencing and assembly.</title>
        <authorList>
            <person name="Woo H."/>
        </authorList>
    </citation>
    <scope>NUCLEOTIDE SEQUENCE [LARGE SCALE GENOMIC DNA]</scope>
    <source>
        <strain evidence="1 2">APW6</strain>
    </source>
</reference>
<sequence length="222" mass="22858">MAAKTHDQPLASGAYAMACRETRKVWQSGSLLAKVRTQHHGEALRLLQEGTPAELSEFVTGVAGPLFPGKAALADHPMTRNGQRLAGVALEAILQAVLLPVRPAHDTSMALIDEAIKSWVDTGRMPAGATGETSDAHRIADLLEEQARAHAAAMPKKGRASQPGADLRLAVVATLAPALTTLEFIAGAPEGAIGAGLHATDLGAGKDAPDGLGDSASRPGVH</sequence>
<accession>A0ABT7LND7</accession>
<dbReference type="RefSeq" id="WP_285984462.1">
    <property type="nucleotide sequence ID" value="NZ_JASVDS010000008.1"/>
</dbReference>
<comment type="caution">
    <text evidence="1">The sequence shown here is derived from an EMBL/GenBank/DDBJ whole genome shotgun (WGS) entry which is preliminary data.</text>
</comment>
<dbReference type="EMBL" id="JASVDS010000008">
    <property type="protein sequence ID" value="MDL5034387.1"/>
    <property type="molecule type" value="Genomic_DNA"/>
</dbReference>
<gene>
    <name evidence="1" type="ORF">QRD43_20965</name>
</gene>
<name>A0ABT7LND7_9BURK</name>